<dbReference type="SUPFAM" id="SSF50044">
    <property type="entry name" value="SH3-domain"/>
    <property type="match status" value="1"/>
</dbReference>
<dbReference type="PROSITE" id="PS50002">
    <property type="entry name" value="SH3"/>
    <property type="match status" value="1"/>
</dbReference>
<dbReference type="Pfam" id="PF14604">
    <property type="entry name" value="SH3_9"/>
    <property type="match status" value="1"/>
</dbReference>
<protein>
    <recommendedName>
        <fullName evidence="9">SH3 domain-containing protein</fullName>
    </recommendedName>
</protein>
<dbReference type="GO" id="GO:0016020">
    <property type="term" value="C:membrane"/>
    <property type="evidence" value="ECO:0007669"/>
    <property type="project" value="UniProtKB-SubCell"/>
</dbReference>
<accession>A0A1X6NAT4</accession>
<dbReference type="GO" id="GO:0071944">
    <property type="term" value="C:cell periphery"/>
    <property type="evidence" value="ECO:0007669"/>
    <property type="project" value="UniProtKB-ARBA"/>
</dbReference>
<evidence type="ECO:0000313" key="11">
    <source>
        <dbReference type="Proteomes" id="UP000194127"/>
    </source>
</evidence>
<feature type="region of interest" description="Disordered" evidence="7">
    <location>
        <begin position="213"/>
        <end position="244"/>
    </location>
</feature>
<feature type="compositionally biased region" description="Polar residues" evidence="7">
    <location>
        <begin position="230"/>
        <end position="241"/>
    </location>
</feature>
<reference evidence="10 11" key="1">
    <citation type="submission" date="2017-04" db="EMBL/GenBank/DDBJ databases">
        <title>Genome Sequence of the Model Brown-Rot Fungus Postia placenta SB12.</title>
        <authorList>
            <consortium name="DOE Joint Genome Institute"/>
            <person name="Gaskell J."/>
            <person name="Kersten P."/>
            <person name="Larrondo L.F."/>
            <person name="Canessa P."/>
            <person name="Martinez D."/>
            <person name="Hibbett D."/>
            <person name="Schmoll M."/>
            <person name="Kubicek C.P."/>
            <person name="Martinez A.T."/>
            <person name="Yadav J."/>
            <person name="Master E."/>
            <person name="Magnuson J.K."/>
            <person name="James T."/>
            <person name="Yaver D."/>
            <person name="Berka R."/>
            <person name="Labutti K."/>
            <person name="Lipzen A."/>
            <person name="Aerts A."/>
            <person name="Barry K."/>
            <person name="Henrissat B."/>
            <person name="Blanchette R."/>
            <person name="Grigoriev I."/>
            <person name="Cullen D."/>
        </authorList>
    </citation>
    <scope>NUCLEOTIDE SEQUENCE [LARGE SCALE GENOMIC DNA]</scope>
    <source>
        <strain evidence="10 11">MAD-698-R-SB12</strain>
    </source>
</reference>
<dbReference type="Gene3D" id="2.30.30.40">
    <property type="entry name" value="SH3 Domains"/>
    <property type="match status" value="1"/>
</dbReference>
<evidence type="ECO:0000256" key="1">
    <source>
        <dbReference type="ARBA" id="ARBA00004167"/>
    </source>
</evidence>
<dbReference type="Proteomes" id="UP000194127">
    <property type="component" value="Unassembled WGS sequence"/>
</dbReference>
<sequence>MRRRSHQSPAARDLNHFQLVAAKRDDPDVTESVFTSTETKVDHGSTIVSDQLVTTKVTISDSKSTDSSTSTSTSAKSSSTSDHSTTTTTSSSSQSTSSTKSSSSDSTSTSAHSTSSGSSSTTSATSTGTAFSSTHLTSTSASSSASAPNASSSSSSTLAGASAKPKVLSTGAIIGIAAGGGALVLLLLIFIIRKRCLRRKERRLDQWLEPALPSTSPSAVTLEKAVPPSESMSPPTISRAPSSVYPASVRRDMVSPPAPMPARQYIPPSQALGPRPSQRMQPQMYNPSPPPMAYAQPPVPYQRTPPPMTYNSYTPPPVAPAPVPAPGAYPEALRPAHRQTTSSEGSVSFALVRAAFVPSLADELAVNAGEMVRVLAEYDDGWALCANLRGEQGVVPQECLQRRRPADQRRDDQLAFMSPNTGAQNNSNNQAGGNQYAPQMQGAGYR</sequence>
<keyword evidence="11" id="KW-1185">Reference proteome</keyword>
<dbReference type="PANTHER" id="PTHR15549:SF26">
    <property type="entry name" value="AXIAL BUDDING PATTERN PROTEIN 2-RELATED"/>
    <property type="match status" value="1"/>
</dbReference>
<evidence type="ECO:0000259" key="9">
    <source>
        <dbReference type="PROSITE" id="PS50002"/>
    </source>
</evidence>
<feature type="domain" description="SH3" evidence="9">
    <location>
        <begin position="345"/>
        <end position="405"/>
    </location>
</feature>
<comment type="subcellular location">
    <subcellularLocation>
        <location evidence="1">Membrane</location>
        <topology evidence="1">Single-pass membrane protein</topology>
    </subcellularLocation>
</comment>
<evidence type="ECO:0000256" key="2">
    <source>
        <dbReference type="ARBA" id="ARBA00022443"/>
    </source>
</evidence>
<keyword evidence="4 8" id="KW-1133">Transmembrane helix</keyword>
<keyword evidence="3 8" id="KW-0812">Transmembrane</keyword>
<dbReference type="SMART" id="SM00326">
    <property type="entry name" value="SH3"/>
    <property type="match status" value="1"/>
</dbReference>
<evidence type="ECO:0000256" key="3">
    <source>
        <dbReference type="ARBA" id="ARBA00022692"/>
    </source>
</evidence>
<feature type="compositionally biased region" description="Low complexity" evidence="7">
    <location>
        <begin position="420"/>
        <end position="437"/>
    </location>
</feature>
<evidence type="ECO:0000256" key="8">
    <source>
        <dbReference type="SAM" id="Phobius"/>
    </source>
</evidence>
<feature type="transmembrane region" description="Helical" evidence="8">
    <location>
        <begin position="172"/>
        <end position="192"/>
    </location>
</feature>
<dbReference type="OrthoDB" id="5340910at2759"/>
<organism evidence="10 11">
    <name type="scientific">Postia placenta MAD-698-R-SB12</name>
    <dbReference type="NCBI Taxonomy" id="670580"/>
    <lineage>
        <taxon>Eukaryota</taxon>
        <taxon>Fungi</taxon>
        <taxon>Dikarya</taxon>
        <taxon>Basidiomycota</taxon>
        <taxon>Agaricomycotina</taxon>
        <taxon>Agaricomycetes</taxon>
        <taxon>Polyporales</taxon>
        <taxon>Adustoporiaceae</taxon>
        <taxon>Rhodonia</taxon>
    </lineage>
</organism>
<dbReference type="InterPro" id="IPR036028">
    <property type="entry name" value="SH3-like_dom_sf"/>
</dbReference>
<dbReference type="InterPro" id="IPR001452">
    <property type="entry name" value="SH3_domain"/>
</dbReference>
<proteinExistence type="predicted"/>
<feature type="region of interest" description="Disordered" evidence="7">
    <location>
        <begin position="56"/>
        <end position="158"/>
    </location>
</feature>
<dbReference type="RefSeq" id="XP_024342416.1">
    <property type="nucleotide sequence ID" value="XM_024477499.1"/>
</dbReference>
<keyword evidence="2 6" id="KW-0728">SH3 domain</keyword>
<name>A0A1X6NAT4_9APHY</name>
<feature type="region of interest" description="Disordered" evidence="7">
    <location>
        <begin position="417"/>
        <end position="446"/>
    </location>
</feature>
<feature type="region of interest" description="Disordered" evidence="7">
    <location>
        <begin position="1"/>
        <end position="28"/>
    </location>
</feature>
<gene>
    <name evidence="10" type="ORF">POSPLADRAFT_1039167</name>
</gene>
<dbReference type="InterPro" id="IPR051694">
    <property type="entry name" value="Immunoregulatory_rcpt-like"/>
</dbReference>
<keyword evidence="5 8" id="KW-0472">Membrane</keyword>
<evidence type="ECO:0000256" key="6">
    <source>
        <dbReference type="PROSITE-ProRule" id="PRU00192"/>
    </source>
</evidence>
<evidence type="ECO:0000256" key="4">
    <source>
        <dbReference type="ARBA" id="ARBA00022989"/>
    </source>
</evidence>
<dbReference type="EMBL" id="KZ110593">
    <property type="protein sequence ID" value="OSX65622.1"/>
    <property type="molecule type" value="Genomic_DNA"/>
</dbReference>
<evidence type="ECO:0000256" key="5">
    <source>
        <dbReference type="ARBA" id="ARBA00023136"/>
    </source>
</evidence>
<dbReference type="GeneID" id="36322449"/>
<evidence type="ECO:0000256" key="7">
    <source>
        <dbReference type="SAM" id="MobiDB-lite"/>
    </source>
</evidence>
<dbReference type="STRING" id="670580.A0A1X6NAT4"/>
<dbReference type="AlphaFoldDB" id="A0A1X6NAT4"/>
<dbReference type="PANTHER" id="PTHR15549">
    <property type="entry name" value="PAIRED IMMUNOGLOBULIN-LIKE TYPE 2 RECEPTOR"/>
    <property type="match status" value="1"/>
</dbReference>
<evidence type="ECO:0000313" key="10">
    <source>
        <dbReference type="EMBL" id="OSX65622.1"/>
    </source>
</evidence>